<dbReference type="Pfam" id="PF02683">
    <property type="entry name" value="DsbD_TM"/>
    <property type="match status" value="1"/>
</dbReference>
<evidence type="ECO:0000259" key="9">
    <source>
        <dbReference type="PROSITE" id="PS51352"/>
    </source>
</evidence>
<dbReference type="Pfam" id="PF11412">
    <property type="entry name" value="DsbD_N"/>
    <property type="match status" value="1"/>
</dbReference>
<dbReference type="SUPFAM" id="SSF74863">
    <property type="entry name" value="Thiol:disulfide interchange protein DsbD, N-terminal domain (DsbD-alpha)"/>
    <property type="match status" value="1"/>
</dbReference>
<feature type="domain" description="Thioredoxin" evidence="9">
    <location>
        <begin position="387"/>
        <end position="513"/>
    </location>
</feature>
<feature type="transmembrane region" description="Helical" evidence="7">
    <location>
        <begin position="212"/>
        <end position="240"/>
    </location>
</feature>
<dbReference type="NCBIfam" id="NF001419">
    <property type="entry name" value="PRK00293.1"/>
    <property type="match status" value="1"/>
</dbReference>
<dbReference type="InterPro" id="IPR036929">
    <property type="entry name" value="DsbDN_sf"/>
</dbReference>
<dbReference type="PANTHER" id="PTHR32234">
    <property type="entry name" value="THIOL:DISULFIDE INTERCHANGE PROTEIN DSBD"/>
    <property type="match status" value="1"/>
</dbReference>
<dbReference type="SUPFAM" id="SSF52833">
    <property type="entry name" value="Thioredoxin-like"/>
    <property type="match status" value="1"/>
</dbReference>
<evidence type="ECO:0000256" key="1">
    <source>
        <dbReference type="ARBA" id="ARBA00004651"/>
    </source>
</evidence>
<dbReference type="EC" id="1.8.1.8" evidence="10"/>
<dbReference type="Pfam" id="PF13899">
    <property type="entry name" value="Thioredoxin_7"/>
    <property type="match status" value="1"/>
</dbReference>
<feature type="transmembrane region" description="Helical" evidence="7">
    <location>
        <begin position="161"/>
        <end position="191"/>
    </location>
</feature>
<dbReference type="GO" id="GO:0005886">
    <property type="term" value="C:plasma membrane"/>
    <property type="evidence" value="ECO:0007669"/>
    <property type="project" value="UniProtKB-SubCell"/>
</dbReference>
<proteinExistence type="predicted"/>
<evidence type="ECO:0000256" key="2">
    <source>
        <dbReference type="ARBA" id="ARBA00022475"/>
    </source>
</evidence>
<evidence type="ECO:0000256" key="8">
    <source>
        <dbReference type="SAM" id="SignalP"/>
    </source>
</evidence>
<dbReference type="GO" id="GO:0047134">
    <property type="term" value="F:protein-disulfide reductase [NAD(P)H] activity"/>
    <property type="evidence" value="ECO:0007669"/>
    <property type="project" value="UniProtKB-EC"/>
</dbReference>
<dbReference type="InterPro" id="IPR035671">
    <property type="entry name" value="DsbD_gamma"/>
</dbReference>
<reference evidence="10" key="1">
    <citation type="submission" date="2024-05" db="EMBL/GenBank/DDBJ databases">
        <authorList>
            <person name="Yang L."/>
            <person name="Pan L."/>
        </authorList>
    </citation>
    <scope>NUCLEOTIDE SEQUENCE</scope>
    <source>
        <strain evidence="10">FCG-7</strain>
    </source>
</reference>
<keyword evidence="10" id="KW-0560">Oxidoreductase</keyword>
<evidence type="ECO:0000256" key="5">
    <source>
        <dbReference type="ARBA" id="ARBA00022989"/>
    </source>
</evidence>
<feature type="transmembrane region" description="Helical" evidence="7">
    <location>
        <begin position="246"/>
        <end position="272"/>
    </location>
</feature>
<keyword evidence="3 7" id="KW-0812">Transmembrane</keyword>
<dbReference type="GO" id="GO:0045454">
    <property type="term" value="P:cell redox homeostasis"/>
    <property type="evidence" value="ECO:0007669"/>
    <property type="project" value="TreeGrafter"/>
</dbReference>
<evidence type="ECO:0000256" key="4">
    <source>
        <dbReference type="ARBA" id="ARBA00022748"/>
    </source>
</evidence>
<gene>
    <name evidence="10" type="primary">dsbD</name>
    <name evidence="10" type="ORF">ABHF33_12375</name>
</gene>
<dbReference type="GO" id="GO:0017004">
    <property type="term" value="P:cytochrome complex assembly"/>
    <property type="evidence" value="ECO:0007669"/>
    <property type="project" value="UniProtKB-KW"/>
</dbReference>
<dbReference type="RefSeq" id="WP_348944239.1">
    <property type="nucleotide sequence ID" value="NZ_CP157355.1"/>
</dbReference>
<evidence type="ECO:0000256" key="7">
    <source>
        <dbReference type="SAM" id="Phobius"/>
    </source>
</evidence>
<keyword evidence="5 7" id="KW-1133">Transmembrane helix</keyword>
<feature type="transmembrane region" description="Helical" evidence="7">
    <location>
        <begin position="331"/>
        <end position="355"/>
    </location>
</feature>
<sequence length="521" mass="55902">MMSRFITCLLMALFSMLAWGNTEFLPPEKAFKPSIVQLDANTVELRFAIAPGYYLYRDRIQVSATPLAIKTQLPKGEIKDDPSFGKVAVFHDQLIVKLTSPQAISKQQAFTIKFQGCAEAGICYPPQTQILKLGESKTPALKALFGASSDSNTSSNTPESAFFGGSFFGTLGIFFLAGIGLALTACMYPLIPIVSGIVIGHQPVKRWHALSLSFVYVQGMAISYTAIGVAAAATGTLLVVALQQPWVIAAFALFFLAMAMAMFGVFSVQLPSSWQSRLNSASMKLPGGKWTSVLLMGLLSALIIGPCIAPPLAAALAYIGQTGDVWLGGAALYSMALGLGLPLLAIGAFGSTILPKVSGKVMQGVKIIFGIVLLAMALWVSRPLWEPHLGIEAPHQLAFKTVRSNAELDQALLAAKGQAVMIDFYADWCVSCIEFERKTLSQPAVQAALKDHKLLRVDVTQNTAADAALLARYQLYGPPALIFYSPQGFEIKNKVIGFQDAPQFLATLSNNQSISCTTQLC</sequence>
<accession>A0AAU7F5B9</accession>
<keyword evidence="6 7" id="KW-0472">Membrane</keyword>
<dbReference type="InterPro" id="IPR028250">
    <property type="entry name" value="DsbDN"/>
</dbReference>
<dbReference type="EMBL" id="CP157355">
    <property type="protein sequence ID" value="XBL99854.1"/>
    <property type="molecule type" value="Genomic_DNA"/>
</dbReference>
<dbReference type="PANTHER" id="PTHR32234:SF0">
    <property type="entry name" value="THIOL:DISULFIDE INTERCHANGE PROTEIN DSBD"/>
    <property type="match status" value="1"/>
</dbReference>
<dbReference type="InterPro" id="IPR013766">
    <property type="entry name" value="Thioredoxin_domain"/>
</dbReference>
<dbReference type="InterPro" id="IPR036249">
    <property type="entry name" value="Thioredoxin-like_sf"/>
</dbReference>
<dbReference type="Gene3D" id="2.60.40.1250">
    <property type="entry name" value="Thiol:disulfide interchange protein DsbD, N-terminal domain"/>
    <property type="match status" value="1"/>
</dbReference>
<protein>
    <submittedName>
        <fullName evidence="10">Protein-disulfide reductase DsbD</fullName>
        <ecNumber evidence="10">1.8.1.8</ecNumber>
    </submittedName>
</protein>
<keyword evidence="2" id="KW-1003">Cell membrane</keyword>
<feature type="transmembrane region" description="Helical" evidence="7">
    <location>
        <begin position="367"/>
        <end position="385"/>
    </location>
</feature>
<evidence type="ECO:0000256" key="3">
    <source>
        <dbReference type="ARBA" id="ARBA00022692"/>
    </source>
</evidence>
<dbReference type="CDD" id="cd02953">
    <property type="entry name" value="DsbDgamma"/>
    <property type="match status" value="1"/>
</dbReference>
<evidence type="ECO:0000313" key="10">
    <source>
        <dbReference type="EMBL" id="XBL99854.1"/>
    </source>
</evidence>
<dbReference type="KEGG" id="cmav:ABHF33_12375"/>
<dbReference type="InterPro" id="IPR003834">
    <property type="entry name" value="Cyt_c_assmbl_TM_dom"/>
</dbReference>
<keyword evidence="4" id="KW-0201">Cytochrome c-type biogenesis</keyword>
<dbReference type="PROSITE" id="PS51352">
    <property type="entry name" value="THIOREDOXIN_2"/>
    <property type="match status" value="1"/>
</dbReference>
<evidence type="ECO:0000256" key="6">
    <source>
        <dbReference type="ARBA" id="ARBA00023136"/>
    </source>
</evidence>
<feature type="signal peptide" evidence="8">
    <location>
        <begin position="1"/>
        <end position="20"/>
    </location>
</feature>
<keyword evidence="8" id="KW-0732">Signal</keyword>
<organism evidence="10">
    <name type="scientific">Chitinibacter mangrovi</name>
    <dbReference type="NCBI Taxonomy" id="3153927"/>
    <lineage>
        <taxon>Bacteria</taxon>
        <taxon>Pseudomonadati</taxon>
        <taxon>Pseudomonadota</taxon>
        <taxon>Betaproteobacteria</taxon>
        <taxon>Neisseriales</taxon>
        <taxon>Chitinibacteraceae</taxon>
        <taxon>Chitinibacter</taxon>
    </lineage>
</organism>
<feature type="chain" id="PRO_5043716929" evidence="8">
    <location>
        <begin position="21"/>
        <end position="521"/>
    </location>
</feature>
<dbReference type="Gene3D" id="3.40.30.10">
    <property type="entry name" value="Glutaredoxin"/>
    <property type="match status" value="1"/>
</dbReference>
<name>A0AAU7F5B9_9NEIS</name>
<comment type="subcellular location">
    <subcellularLocation>
        <location evidence="1">Cell membrane</location>
        <topology evidence="1">Multi-pass membrane protein</topology>
    </subcellularLocation>
</comment>
<dbReference type="AlphaFoldDB" id="A0AAU7F5B9"/>
<feature type="transmembrane region" description="Helical" evidence="7">
    <location>
        <begin position="293"/>
        <end position="319"/>
    </location>
</feature>